<protein>
    <recommendedName>
        <fullName evidence="5">MFS transporter</fullName>
    </recommendedName>
</protein>
<evidence type="ECO:0000313" key="4">
    <source>
        <dbReference type="Proteomes" id="UP001551011"/>
    </source>
</evidence>
<dbReference type="Gene3D" id="1.20.1250.20">
    <property type="entry name" value="MFS general substrate transporter like domains"/>
    <property type="match status" value="1"/>
</dbReference>
<keyword evidence="2" id="KW-0472">Membrane</keyword>
<dbReference type="Proteomes" id="UP001551011">
    <property type="component" value="Unassembled WGS sequence"/>
</dbReference>
<dbReference type="InterPro" id="IPR036259">
    <property type="entry name" value="MFS_trans_sf"/>
</dbReference>
<keyword evidence="4" id="KW-1185">Reference proteome</keyword>
<evidence type="ECO:0000256" key="1">
    <source>
        <dbReference type="SAM" id="MobiDB-lite"/>
    </source>
</evidence>
<accession>A0ABV3API5</accession>
<proteinExistence type="predicted"/>
<evidence type="ECO:0008006" key="5">
    <source>
        <dbReference type="Google" id="ProtNLM"/>
    </source>
</evidence>
<evidence type="ECO:0000313" key="3">
    <source>
        <dbReference type="EMBL" id="MEU5713861.1"/>
    </source>
</evidence>
<dbReference type="EMBL" id="JBFAEG010000062">
    <property type="protein sequence ID" value="MEU5713861.1"/>
    <property type="molecule type" value="Genomic_DNA"/>
</dbReference>
<dbReference type="RefSeq" id="WP_030940352.1">
    <property type="nucleotide sequence ID" value="NZ_JBEXDP010000098.1"/>
</dbReference>
<dbReference type="SUPFAM" id="SSF103473">
    <property type="entry name" value="MFS general substrate transporter"/>
    <property type="match status" value="1"/>
</dbReference>
<name>A0ABV3API5_9ACTN</name>
<organism evidence="3 4">
    <name type="scientific">Streptomyces flaveolus</name>
    <dbReference type="NCBI Taxonomy" id="67297"/>
    <lineage>
        <taxon>Bacteria</taxon>
        <taxon>Bacillati</taxon>
        <taxon>Actinomycetota</taxon>
        <taxon>Actinomycetes</taxon>
        <taxon>Kitasatosporales</taxon>
        <taxon>Streptomycetaceae</taxon>
        <taxon>Streptomyces</taxon>
    </lineage>
</organism>
<comment type="caution">
    <text evidence="3">The sequence shown here is derived from an EMBL/GenBank/DDBJ whole genome shotgun (WGS) entry which is preliminary data.</text>
</comment>
<evidence type="ECO:0000256" key="2">
    <source>
        <dbReference type="SAM" id="Phobius"/>
    </source>
</evidence>
<feature type="transmembrane region" description="Helical" evidence="2">
    <location>
        <begin position="53"/>
        <end position="75"/>
    </location>
</feature>
<feature type="compositionally biased region" description="Pro residues" evidence="1">
    <location>
        <begin position="17"/>
        <end position="28"/>
    </location>
</feature>
<feature type="region of interest" description="Disordered" evidence="1">
    <location>
        <begin position="1"/>
        <end position="35"/>
    </location>
</feature>
<reference evidence="3 4" key="1">
    <citation type="submission" date="2024-06" db="EMBL/GenBank/DDBJ databases">
        <title>The Natural Products Discovery Center: Release of the First 8490 Sequenced Strains for Exploring Actinobacteria Biosynthetic Diversity.</title>
        <authorList>
            <person name="Kalkreuter E."/>
            <person name="Kautsar S.A."/>
            <person name="Yang D."/>
            <person name="Bader C.D."/>
            <person name="Teijaro C.N."/>
            <person name="Fluegel L."/>
            <person name="Davis C.M."/>
            <person name="Simpson J.R."/>
            <person name="Lauterbach L."/>
            <person name="Steele A.D."/>
            <person name="Gui C."/>
            <person name="Meng S."/>
            <person name="Li G."/>
            <person name="Viehrig K."/>
            <person name="Ye F."/>
            <person name="Su P."/>
            <person name="Kiefer A.F."/>
            <person name="Nichols A."/>
            <person name="Cepeda A.J."/>
            <person name="Yan W."/>
            <person name="Fan B."/>
            <person name="Jiang Y."/>
            <person name="Adhikari A."/>
            <person name="Zheng C.-J."/>
            <person name="Schuster L."/>
            <person name="Cowan T.M."/>
            <person name="Smanski M.J."/>
            <person name="Chevrette M.G."/>
            <person name="De Carvalho L.P.S."/>
            <person name="Shen B."/>
        </authorList>
    </citation>
    <scope>NUCLEOTIDE SEQUENCE [LARGE SCALE GENOMIC DNA]</scope>
    <source>
        <strain evidence="3 4">NPDC020594</strain>
    </source>
</reference>
<gene>
    <name evidence="3" type="ORF">AB0H04_44935</name>
</gene>
<keyword evidence="2" id="KW-0812">Transmembrane</keyword>
<feature type="transmembrane region" description="Helical" evidence="2">
    <location>
        <begin position="112"/>
        <end position="133"/>
    </location>
</feature>
<feature type="transmembrane region" description="Helical" evidence="2">
    <location>
        <begin position="81"/>
        <end position="100"/>
    </location>
</feature>
<keyword evidence="2" id="KW-1133">Transmembrane helix</keyword>
<sequence length="152" mass="15171">MAHAQVGDVPRTTPAPIRAPHPPVPRIPAGPAAAPRTAPAFRGVLRHRHCHRLLLSSVAGRLALGMAPVALILAARADGHFLATAGLLAALHGIAPALGLPLLGRLAELRGLLMPCCLGAVLVAAALGTLAVAGTARLPLAALCVALAGAGR</sequence>